<feature type="domain" description="Histidine kinase" evidence="4">
    <location>
        <begin position="142"/>
        <end position="361"/>
    </location>
</feature>
<accession>A0ABQ1TL28</accession>
<feature type="domain" description="PAC" evidence="5">
    <location>
        <begin position="80"/>
        <end position="131"/>
    </location>
</feature>
<dbReference type="InterPro" id="IPR005467">
    <property type="entry name" value="His_kinase_dom"/>
</dbReference>
<dbReference type="PROSITE" id="PS50113">
    <property type="entry name" value="PAC"/>
    <property type="match status" value="1"/>
</dbReference>
<keyword evidence="7" id="KW-1185">Reference proteome</keyword>
<gene>
    <name evidence="6" type="ORF">GCM10011383_03430</name>
</gene>
<name>A0ABQ1TL28_9BACT</name>
<reference evidence="7" key="1">
    <citation type="journal article" date="2019" name="Int. J. Syst. Evol. Microbiol.">
        <title>The Global Catalogue of Microorganisms (GCM) 10K type strain sequencing project: providing services to taxonomists for standard genome sequencing and annotation.</title>
        <authorList>
            <consortium name="The Broad Institute Genomics Platform"/>
            <consortium name="The Broad Institute Genome Sequencing Center for Infectious Disease"/>
            <person name="Wu L."/>
            <person name="Ma J."/>
        </authorList>
    </citation>
    <scope>NUCLEOTIDE SEQUENCE [LARGE SCALE GENOMIC DNA]</scope>
    <source>
        <strain evidence="7">CGMCC 1.15197</strain>
    </source>
</reference>
<dbReference type="Proteomes" id="UP000632273">
    <property type="component" value="Unassembled WGS sequence"/>
</dbReference>
<dbReference type="InterPro" id="IPR004358">
    <property type="entry name" value="Sig_transdc_His_kin-like_C"/>
</dbReference>
<comment type="catalytic activity">
    <reaction evidence="1">
        <text>ATP + protein L-histidine = ADP + protein N-phospho-L-histidine.</text>
        <dbReference type="EC" id="2.7.13.3"/>
    </reaction>
</comment>
<dbReference type="Pfam" id="PF02518">
    <property type="entry name" value="HATPase_c"/>
    <property type="match status" value="1"/>
</dbReference>
<dbReference type="Gene3D" id="3.30.450.20">
    <property type="entry name" value="PAS domain"/>
    <property type="match status" value="1"/>
</dbReference>
<dbReference type="SMART" id="SM00387">
    <property type="entry name" value="HATPase_c"/>
    <property type="match status" value="1"/>
</dbReference>
<dbReference type="EC" id="2.7.13.3" evidence="2"/>
<evidence type="ECO:0000313" key="6">
    <source>
        <dbReference type="EMBL" id="GGE95982.1"/>
    </source>
</evidence>
<protein>
    <recommendedName>
        <fullName evidence="2">histidine kinase</fullName>
        <ecNumber evidence="2">2.7.13.3</ecNumber>
    </recommendedName>
</protein>
<organism evidence="6 7">
    <name type="scientific">Hymenobacter cavernae</name>
    <dbReference type="NCBI Taxonomy" id="2044852"/>
    <lineage>
        <taxon>Bacteria</taxon>
        <taxon>Pseudomonadati</taxon>
        <taxon>Bacteroidota</taxon>
        <taxon>Cytophagia</taxon>
        <taxon>Cytophagales</taxon>
        <taxon>Hymenobacteraceae</taxon>
        <taxon>Hymenobacter</taxon>
    </lineage>
</organism>
<dbReference type="InterPro" id="IPR013655">
    <property type="entry name" value="PAS_fold_3"/>
</dbReference>
<dbReference type="InterPro" id="IPR036097">
    <property type="entry name" value="HisK_dim/P_sf"/>
</dbReference>
<dbReference type="InterPro" id="IPR036890">
    <property type="entry name" value="HATPase_C_sf"/>
</dbReference>
<sequence length="370" mass="42515">MLDYLTLFKPLGAQSQVVYFSYHLATRRLVHVSPAYQRVFGSSLEQAPDELAQLLSYLHPDDREYVAGCVQQLGPEQLAEEIELRLRYPDGHRQWLSLTLGRVRTADGEEFLSGYVQDITRLKAYMDNADKFNAKKNATLEILSHDLAGPLLLVQQLAAHVDQQASTYNNPELKHLLGLMQKTCQESVDLIRDFVNQEFMESSNVELKLERIDLIKRLRWLLNEYQSSEQNIDKHFEFRAPDEPLYLLLDDNKFQQVMNNLLSNAIKFTYDGGHITVSVEPQPHHVLITVSDDGIGIPEKFHSVLFDKFTKARRPGLRDEKTTGLGMSIIKLLVELHDGRIWFASTENQGTTFFIRLPIREPHELPASER</sequence>
<proteinExistence type="predicted"/>
<dbReference type="InterPro" id="IPR003594">
    <property type="entry name" value="HATPase_dom"/>
</dbReference>
<dbReference type="SUPFAM" id="SSF55874">
    <property type="entry name" value="ATPase domain of HSP90 chaperone/DNA topoisomerase II/histidine kinase"/>
    <property type="match status" value="1"/>
</dbReference>
<dbReference type="InterPro" id="IPR000700">
    <property type="entry name" value="PAS-assoc_C"/>
</dbReference>
<dbReference type="Pfam" id="PF08447">
    <property type="entry name" value="PAS_3"/>
    <property type="match status" value="1"/>
</dbReference>
<dbReference type="InterPro" id="IPR035965">
    <property type="entry name" value="PAS-like_dom_sf"/>
</dbReference>
<evidence type="ECO:0000256" key="1">
    <source>
        <dbReference type="ARBA" id="ARBA00000085"/>
    </source>
</evidence>
<dbReference type="Gene3D" id="3.30.565.10">
    <property type="entry name" value="Histidine kinase-like ATPase, C-terminal domain"/>
    <property type="match status" value="1"/>
</dbReference>
<comment type="caution">
    <text evidence="6">The sequence shown here is derived from an EMBL/GenBank/DDBJ whole genome shotgun (WGS) entry which is preliminary data.</text>
</comment>
<dbReference type="RefSeq" id="WP_188810312.1">
    <property type="nucleotide sequence ID" value="NZ_BMHT01000001.1"/>
</dbReference>
<dbReference type="PANTHER" id="PTHR43547:SF2">
    <property type="entry name" value="HYBRID SIGNAL TRANSDUCTION HISTIDINE KINASE C"/>
    <property type="match status" value="1"/>
</dbReference>
<dbReference type="SUPFAM" id="SSF55785">
    <property type="entry name" value="PYP-like sensor domain (PAS domain)"/>
    <property type="match status" value="1"/>
</dbReference>
<keyword evidence="3" id="KW-0597">Phosphoprotein</keyword>
<evidence type="ECO:0000256" key="3">
    <source>
        <dbReference type="ARBA" id="ARBA00022553"/>
    </source>
</evidence>
<dbReference type="PRINTS" id="PR00344">
    <property type="entry name" value="BCTRLSENSOR"/>
</dbReference>
<evidence type="ECO:0000259" key="5">
    <source>
        <dbReference type="PROSITE" id="PS50113"/>
    </source>
</evidence>
<dbReference type="CDD" id="cd00130">
    <property type="entry name" value="PAS"/>
    <property type="match status" value="1"/>
</dbReference>
<dbReference type="NCBIfam" id="TIGR00229">
    <property type="entry name" value="sensory_box"/>
    <property type="match status" value="1"/>
</dbReference>
<dbReference type="EMBL" id="BMHT01000001">
    <property type="protein sequence ID" value="GGE95982.1"/>
    <property type="molecule type" value="Genomic_DNA"/>
</dbReference>
<evidence type="ECO:0000313" key="7">
    <source>
        <dbReference type="Proteomes" id="UP000632273"/>
    </source>
</evidence>
<dbReference type="PROSITE" id="PS50109">
    <property type="entry name" value="HIS_KIN"/>
    <property type="match status" value="1"/>
</dbReference>
<dbReference type="PANTHER" id="PTHR43547">
    <property type="entry name" value="TWO-COMPONENT HISTIDINE KINASE"/>
    <property type="match status" value="1"/>
</dbReference>
<dbReference type="SUPFAM" id="SSF47384">
    <property type="entry name" value="Homodimeric domain of signal transducing histidine kinase"/>
    <property type="match status" value="1"/>
</dbReference>
<evidence type="ECO:0000259" key="4">
    <source>
        <dbReference type="PROSITE" id="PS50109"/>
    </source>
</evidence>
<dbReference type="InterPro" id="IPR000014">
    <property type="entry name" value="PAS"/>
</dbReference>
<evidence type="ECO:0000256" key="2">
    <source>
        <dbReference type="ARBA" id="ARBA00012438"/>
    </source>
</evidence>